<keyword evidence="2" id="KW-1185">Reference proteome</keyword>
<proteinExistence type="predicted"/>
<dbReference type="EMBL" id="CASHSV030000409">
    <property type="protein sequence ID" value="CAJ2664345.1"/>
    <property type="molecule type" value="Genomic_DNA"/>
</dbReference>
<organism evidence="1 2">
    <name type="scientific">Trifolium pratense</name>
    <name type="common">Red clover</name>
    <dbReference type="NCBI Taxonomy" id="57577"/>
    <lineage>
        <taxon>Eukaryota</taxon>
        <taxon>Viridiplantae</taxon>
        <taxon>Streptophyta</taxon>
        <taxon>Embryophyta</taxon>
        <taxon>Tracheophyta</taxon>
        <taxon>Spermatophyta</taxon>
        <taxon>Magnoliopsida</taxon>
        <taxon>eudicotyledons</taxon>
        <taxon>Gunneridae</taxon>
        <taxon>Pentapetalae</taxon>
        <taxon>rosids</taxon>
        <taxon>fabids</taxon>
        <taxon>Fabales</taxon>
        <taxon>Fabaceae</taxon>
        <taxon>Papilionoideae</taxon>
        <taxon>50 kb inversion clade</taxon>
        <taxon>NPAAA clade</taxon>
        <taxon>Hologalegina</taxon>
        <taxon>IRL clade</taxon>
        <taxon>Trifolieae</taxon>
        <taxon>Trifolium</taxon>
    </lineage>
</organism>
<reference evidence="1" key="1">
    <citation type="submission" date="2023-10" db="EMBL/GenBank/DDBJ databases">
        <authorList>
            <person name="Rodriguez Cubillos JULIANA M."/>
            <person name="De Vega J."/>
        </authorList>
    </citation>
    <scope>NUCLEOTIDE SEQUENCE</scope>
</reference>
<comment type="caution">
    <text evidence="1">The sequence shown here is derived from an EMBL/GenBank/DDBJ whole genome shotgun (WGS) entry which is preliminary data.</text>
</comment>
<protein>
    <submittedName>
        <fullName evidence="1">Uncharacterized protein</fullName>
    </submittedName>
</protein>
<sequence length="718" mass="80844">MPCLMLVGEGSYLVSQSQVCVRKQVEISVKNHSFLFLACHLHSFLRSLSTRCVQLNDLVIEMDVMEVVNLCSDDEGEDGIVTVSSVNPHQTNKELSTKNQKYQSHSTNQVSEETILSSVESLCRSYTGTSGLSSPQPLSATPDCRKFWKAGNYDNGLGSKVGSQHAKNYLHVHPLFLHSNATSHKWVFGAIAELLDNAFDEIQNGATSVMVDKILNPKDGSPALLIQDNGNGMDPEAMRRCMSFGFSDKMSNFAIGQYGNGFKTGSMRLGADAIVFSCHMNDMACTKSIGLLSYTFLTRAQLDRIVVPMVSYKCNTSTGYLEKLNHQEHFTSNMSLLLDWSPFLSEAEIVKQFDDIENHHGTKIIVFNLWFNDDGNLELDFDTDPEDILISGDRKKISTLPAWKRVNEQHIANRLQYSLRDYLSILYLPVPKSFRIILRGKAVKLRNLADDLKDTEFIVYRPQNGGSEEGLFVTTIGFVKEAPEVSIHGFNVYNKNRLILPFWPVVKDLINRGRGVVGILQADDVQPTHNKQDFEKTSLFQKLEMRLKDMTWEYWDLHCHKIGYQQKKRRNLAGPLNSSMKKSLVKENPVALDNCSSPVPVSNTQGGSEQTCLTKRKTRGFIDHREMKRQAAETNVTGLCCNQKVQTTASPADQTVDQQTVNLLEQKKKLIAKCSAFEKAEKELNLKVTELRNKLEEANLEYNRLLAEAEELDCLAEL</sequence>
<dbReference type="Proteomes" id="UP001177021">
    <property type="component" value="Unassembled WGS sequence"/>
</dbReference>
<gene>
    <name evidence="1" type="ORF">MILVUS5_LOCUS29580</name>
</gene>
<accession>A0ACB0L6V5</accession>
<evidence type="ECO:0000313" key="2">
    <source>
        <dbReference type="Proteomes" id="UP001177021"/>
    </source>
</evidence>
<name>A0ACB0L6V5_TRIPR</name>
<evidence type="ECO:0000313" key="1">
    <source>
        <dbReference type="EMBL" id="CAJ2664345.1"/>
    </source>
</evidence>